<reference evidence="1 2" key="1">
    <citation type="submission" date="2015-01" db="EMBL/GenBank/DDBJ databases">
        <title>Evolution of Trichinella species and genotypes.</title>
        <authorList>
            <person name="Korhonen P.K."/>
            <person name="Edoardo P."/>
            <person name="Giuseppe L.R."/>
            <person name="Gasser R.B."/>
        </authorList>
    </citation>
    <scope>NUCLEOTIDE SEQUENCE [LARGE SCALE GENOMIC DNA]</scope>
    <source>
        <strain evidence="1">ISS37</strain>
    </source>
</reference>
<proteinExistence type="predicted"/>
<protein>
    <submittedName>
        <fullName evidence="1">Uncharacterized protein</fullName>
    </submittedName>
</protein>
<accession>A0A0V0S1R7</accession>
<dbReference type="AlphaFoldDB" id="A0A0V0S1R7"/>
<dbReference type="EMBL" id="JYDL01000046">
    <property type="protein sequence ID" value="KRX20667.1"/>
    <property type="molecule type" value="Genomic_DNA"/>
</dbReference>
<evidence type="ECO:0000313" key="1">
    <source>
        <dbReference type="EMBL" id="KRX20667.1"/>
    </source>
</evidence>
<dbReference type="Proteomes" id="UP000054630">
    <property type="component" value="Unassembled WGS sequence"/>
</dbReference>
<feature type="non-terminal residue" evidence="1">
    <location>
        <position position="1"/>
    </location>
</feature>
<name>A0A0V0S1R7_9BILA</name>
<comment type="caution">
    <text evidence="1">The sequence shown here is derived from an EMBL/GenBank/DDBJ whole genome shotgun (WGS) entry which is preliminary data.</text>
</comment>
<organism evidence="1 2">
    <name type="scientific">Trichinella nelsoni</name>
    <dbReference type="NCBI Taxonomy" id="6336"/>
    <lineage>
        <taxon>Eukaryota</taxon>
        <taxon>Metazoa</taxon>
        <taxon>Ecdysozoa</taxon>
        <taxon>Nematoda</taxon>
        <taxon>Enoplea</taxon>
        <taxon>Dorylaimia</taxon>
        <taxon>Trichinellida</taxon>
        <taxon>Trichinellidae</taxon>
        <taxon>Trichinella</taxon>
    </lineage>
</organism>
<keyword evidence="2" id="KW-1185">Reference proteome</keyword>
<gene>
    <name evidence="1" type="ORF">T07_13771</name>
</gene>
<evidence type="ECO:0000313" key="2">
    <source>
        <dbReference type="Proteomes" id="UP000054630"/>
    </source>
</evidence>
<sequence>LVNLFHCFKYNAVHFCDLPTIKLSSNVQVQQKGVLCAFAKSFSTGNIRFLSCLIARTNKRVLFTFCACHLTFLRYFIDIDFETSFANLVKNSTEKPLINLIAIKIVLLFHYQM</sequence>